<dbReference type="EMBL" id="DTMQ01000035">
    <property type="protein sequence ID" value="HGE99422.1"/>
    <property type="molecule type" value="Genomic_DNA"/>
</dbReference>
<evidence type="ECO:0000313" key="1">
    <source>
        <dbReference type="EMBL" id="HGE99422.1"/>
    </source>
</evidence>
<organism evidence="1">
    <name type="scientific">candidate division WOR-3 bacterium</name>
    <dbReference type="NCBI Taxonomy" id="2052148"/>
    <lineage>
        <taxon>Bacteria</taxon>
        <taxon>Bacteria division WOR-3</taxon>
    </lineage>
</organism>
<accession>A0A7C3UWW6</accession>
<sequence length="538" mass="61671">MEVLMRRILPFLFFSLFLFAYRYAVVVSEATYTLPEWRMVVDSLVNKHHASLFRWSASPRDVLPQLTAYFPDYIAFVARPVSEVNANFVRTCHQMTRELDSDPYGDAVWGIITGFSPEDALRVIRFDSLRIRTFLGGTNCTWGDWLEKGIATYEAEYNRIRFQFPNRTFLDTLWPERCPTDRCTLLVNYLNYGLNDSVSGRPRILGPVDIFVTSGHADQHTWQLHYPSSGSEGFFRSSAGQLRGDPYSGSPRNVNSPNPKVYFPVGNCLMGDVSDIDCMVLAWFHSAGAIQMTGYIVTTWYGYMLWGLPAYFHYLQDRNTYAQAFYLNNQALIFDRLNGTPGTNPSGLDYDRDNVAFYGDPACQTKIFSVREPWYQESVAIYPGERVDTFLVKIRANYDSSALGFSGVSGARHPIVFLPVRVESISVETTNAHSVVITDNFVLLYVWYQGERRFIRGEERFVRFTAKRIQLPLAEEKTQSLSFSPIPTLFSLPRNGSFLLYNAQGRLVEPKKRLNSGLYFLIFSKKGRIEKKKFLLVR</sequence>
<comment type="caution">
    <text evidence="1">The sequence shown here is derived from an EMBL/GenBank/DDBJ whole genome shotgun (WGS) entry which is preliminary data.</text>
</comment>
<gene>
    <name evidence="1" type="ORF">ENX07_05055</name>
</gene>
<dbReference type="AlphaFoldDB" id="A0A7C3UWW6"/>
<protein>
    <submittedName>
        <fullName evidence="1">Uncharacterized protein</fullName>
    </submittedName>
</protein>
<name>A0A7C3UWW6_UNCW3</name>
<proteinExistence type="predicted"/>
<reference evidence="1" key="1">
    <citation type="journal article" date="2020" name="mSystems">
        <title>Genome- and Community-Level Interaction Insights into Carbon Utilization and Element Cycling Functions of Hydrothermarchaeota in Hydrothermal Sediment.</title>
        <authorList>
            <person name="Zhou Z."/>
            <person name="Liu Y."/>
            <person name="Xu W."/>
            <person name="Pan J."/>
            <person name="Luo Z.H."/>
            <person name="Li M."/>
        </authorList>
    </citation>
    <scope>NUCLEOTIDE SEQUENCE [LARGE SCALE GENOMIC DNA]</scope>
    <source>
        <strain evidence="1">SpSt-906</strain>
    </source>
</reference>